<sequence length="75" mass="8543">MPHSTFDRMFPQSPNPPLFESCQQVIDALWDGEYERAAQALQDYLAQAGQRAQLQPKVLAVLPETQLPAYLVRRT</sequence>
<evidence type="ECO:0000313" key="2">
    <source>
        <dbReference type="Proteomes" id="UP001597287"/>
    </source>
</evidence>
<proteinExistence type="predicted"/>
<protein>
    <submittedName>
        <fullName evidence="1">Uncharacterized protein</fullName>
    </submittedName>
</protein>
<dbReference type="RefSeq" id="WP_380106303.1">
    <property type="nucleotide sequence ID" value="NZ_JBHSIH010000001.1"/>
</dbReference>
<reference evidence="2" key="1">
    <citation type="journal article" date="2019" name="Int. J. Syst. Evol. Microbiol.">
        <title>The Global Catalogue of Microorganisms (GCM) 10K type strain sequencing project: providing services to taxonomists for standard genome sequencing and annotation.</title>
        <authorList>
            <consortium name="The Broad Institute Genomics Platform"/>
            <consortium name="The Broad Institute Genome Sequencing Center for Infectious Disease"/>
            <person name="Wu L."/>
            <person name="Ma J."/>
        </authorList>
    </citation>
    <scope>NUCLEOTIDE SEQUENCE [LARGE SCALE GENOMIC DNA]</scope>
    <source>
        <strain evidence="2">CCUG 62793</strain>
    </source>
</reference>
<comment type="caution">
    <text evidence="1">The sequence shown here is derived from an EMBL/GenBank/DDBJ whole genome shotgun (WGS) entry which is preliminary data.</text>
</comment>
<name>A0ABW5ES66_9BURK</name>
<evidence type="ECO:0000313" key="1">
    <source>
        <dbReference type="EMBL" id="MFD2320696.1"/>
    </source>
</evidence>
<dbReference type="EMBL" id="JBHUIG010000019">
    <property type="protein sequence ID" value="MFD2320696.1"/>
    <property type="molecule type" value="Genomic_DNA"/>
</dbReference>
<gene>
    <name evidence="1" type="ORF">ACFSPV_18505</name>
</gene>
<organism evidence="1 2">
    <name type="scientific">Delftia deserti</name>
    <dbReference type="NCBI Taxonomy" id="1651218"/>
    <lineage>
        <taxon>Bacteria</taxon>
        <taxon>Pseudomonadati</taxon>
        <taxon>Pseudomonadota</taxon>
        <taxon>Betaproteobacteria</taxon>
        <taxon>Burkholderiales</taxon>
        <taxon>Comamonadaceae</taxon>
        <taxon>Delftia</taxon>
    </lineage>
</organism>
<keyword evidence="2" id="KW-1185">Reference proteome</keyword>
<dbReference type="Proteomes" id="UP001597287">
    <property type="component" value="Unassembled WGS sequence"/>
</dbReference>
<accession>A0ABW5ES66</accession>